<name>D6W773_TRICA</name>
<gene>
    <name evidence="1" type="primary">GLEAN_14235</name>
    <name evidence="1" type="ORF">TcasGA2_TC014235</name>
</gene>
<evidence type="ECO:0000313" key="2">
    <source>
        <dbReference type="Proteomes" id="UP000007266"/>
    </source>
</evidence>
<sequence>MGPGLGALPGSQGFVLIRLRCLGDVRTGLATTSLSLDGVTAVLHWNGRVWTTRSTSCVCEYSRPVRTSLHTETHATLIQVTEQIYFKLDKLGTSNLP</sequence>
<dbReference type="EMBL" id="KQ971307">
    <property type="protein sequence ID" value="EFA11521.1"/>
    <property type="molecule type" value="Genomic_DNA"/>
</dbReference>
<dbReference type="Proteomes" id="UP000007266">
    <property type="component" value="Linkage group 1"/>
</dbReference>
<protein>
    <submittedName>
        <fullName evidence="1">Uncharacterized protein</fullName>
    </submittedName>
</protein>
<reference evidence="1 2" key="2">
    <citation type="journal article" date="2010" name="Nucleic Acids Res.">
        <title>BeetleBase in 2010: revisions to provide comprehensive genomic information for Tribolium castaneum.</title>
        <authorList>
            <person name="Kim H.S."/>
            <person name="Murphy T."/>
            <person name="Xia J."/>
            <person name="Caragea D."/>
            <person name="Park Y."/>
            <person name="Beeman R.W."/>
            <person name="Lorenzen M.D."/>
            <person name="Butcher S."/>
            <person name="Manak J.R."/>
            <person name="Brown S.J."/>
        </authorList>
    </citation>
    <scope>GENOME REANNOTATION</scope>
    <source>
        <strain evidence="1 2">Georgia GA2</strain>
    </source>
</reference>
<reference evidence="1 2" key="1">
    <citation type="journal article" date="2008" name="Nature">
        <title>The genome of the model beetle and pest Tribolium castaneum.</title>
        <authorList>
            <consortium name="Tribolium Genome Sequencing Consortium"/>
            <person name="Richards S."/>
            <person name="Gibbs R.A."/>
            <person name="Weinstock G.M."/>
            <person name="Brown S.J."/>
            <person name="Denell R."/>
            <person name="Beeman R.W."/>
            <person name="Gibbs R."/>
            <person name="Beeman R.W."/>
            <person name="Brown S.J."/>
            <person name="Bucher G."/>
            <person name="Friedrich M."/>
            <person name="Grimmelikhuijzen C.J."/>
            <person name="Klingler M."/>
            <person name="Lorenzen M."/>
            <person name="Richards S."/>
            <person name="Roth S."/>
            <person name="Schroder R."/>
            <person name="Tautz D."/>
            <person name="Zdobnov E.M."/>
            <person name="Muzny D."/>
            <person name="Gibbs R.A."/>
            <person name="Weinstock G.M."/>
            <person name="Attaway T."/>
            <person name="Bell S."/>
            <person name="Buhay C.J."/>
            <person name="Chandrabose M.N."/>
            <person name="Chavez D."/>
            <person name="Clerk-Blankenburg K.P."/>
            <person name="Cree A."/>
            <person name="Dao M."/>
            <person name="Davis C."/>
            <person name="Chacko J."/>
            <person name="Dinh H."/>
            <person name="Dugan-Rocha S."/>
            <person name="Fowler G."/>
            <person name="Garner T.T."/>
            <person name="Garnes J."/>
            <person name="Gnirke A."/>
            <person name="Hawes A."/>
            <person name="Hernandez J."/>
            <person name="Hines S."/>
            <person name="Holder M."/>
            <person name="Hume J."/>
            <person name="Jhangiani S.N."/>
            <person name="Joshi V."/>
            <person name="Khan Z.M."/>
            <person name="Jackson L."/>
            <person name="Kovar C."/>
            <person name="Kowis A."/>
            <person name="Lee S."/>
            <person name="Lewis L.R."/>
            <person name="Margolis J."/>
            <person name="Morgan M."/>
            <person name="Nazareth L.V."/>
            <person name="Nguyen N."/>
            <person name="Okwuonu G."/>
            <person name="Parker D."/>
            <person name="Richards S."/>
            <person name="Ruiz S.J."/>
            <person name="Santibanez J."/>
            <person name="Savard J."/>
            <person name="Scherer S.E."/>
            <person name="Schneider B."/>
            <person name="Sodergren E."/>
            <person name="Tautz D."/>
            <person name="Vattahil S."/>
            <person name="Villasana D."/>
            <person name="White C.S."/>
            <person name="Wright R."/>
            <person name="Park Y."/>
            <person name="Beeman R.W."/>
            <person name="Lord J."/>
            <person name="Oppert B."/>
            <person name="Lorenzen M."/>
            <person name="Brown S."/>
            <person name="Wang L."/>
            <person name="Savard J."/>
            <person name="Tautz D."/>
            <person name="Richards S."/>
            <person name="Weinstock G."/>
            <person name="Gibbs R.A."/>
            <person name="Liu Y."/>
            <person name="Worley K."/>
            <person name="Weinstock G."/>
            <person name="Elsik C.G."/>
            <person name="Reese J.T."/>
            <person name="Elhaik E."/>
            <person name="Landan G."/>
            <person name="Graur D."/>
            <person name="Arensburger P."/>
            <person name="Atkinson P."/>
            <person name="Beeman R.W."/>
            <person name="Beidler J."/>
            <person name="Brown S.J."/>
            <person name="Demuth J.P."/>
            <person name="Drury D.W."/>
            <person name="Du Y.Z."/>
            <person name="Fujiwara H."/>
            <person name="Lorenzen M."/>
            <person name="Maselli V."/>
            <person name="Osanai M."/>
            <person name="Park Y."/>
            <person name="Robertson H.M."/>
            <person name="Tu Z."/>
            <person name="Wang J.J."/>
            <person name="Wang S."/>
            <person name="Richards S."/>
            <person name="Song H."/>
            <person name="Zhang L."/>
            <person name="Sodergren E."/>
            <person name="Werner D."/>
            <person name="Stanke M."/>
            <person name="Morgenstern B."/>
            <person name="Solovyev V."/>
            <person name="Kosarev P."/>
            <person name="Brown G."/>
            <person name="Chen H.C."/>
            <person name="Ermolaeva O."/>
            <person name="Hlavina W."/>
            <person name="Kapustin Y."/>
            <person name="Kiryutin B."/>
            <person name="Kitts P."/>
            <person name="Maglott D."/>
            <person name="Pruitt K."/>
            <person name="Sapojnikov V."/>
            <person name="Souvorov A."/>
            <person name="Mackey A.J."/>
            <person name="Waterhouse R.M."/>
            <person name="Wyder S."/>
            <person name="Zdobnov E.M."/>
            <person name="Zdobnov E.M."/>
            <person name="Wyder S."/>
            <person name="Kriventseva E.V."/>
            <person name="Kadowaki T."/>
            <person name="Bork P."/>
            <person name="Aranda M."/>
            <person name="Bao R."/>
            <person name="Beermann A."/>
            <person name="Berns N."/>
            <person name="Bolognesi R."/>
            <person name="Bonneton F."/>
            <person name="Bopp D."/>
            <person name="Brown S.J."/>
            <person name="Bucher G."/>
            <person name="Butts T."/>
            <person name="Chaumot A."/>
            <person name="Denell R.E."/>
            <person name="Ferrier D.E."/>
            <person name="Friedrich M."/>
            <person name="Gordon C.M."/>
            <person name="Jindra M."/>
            <person name="Klingler M."/>
            <person name="Lan Q."/>
            <person name="Lattorff H.M."/>
            <person name="Laudet V."/>
            <person name="von Levetsow C."/>
            <person name="Liu Z."/>
            <person name="Lutz R."/>
            <person name="Lynch J.A."/>
            <person name="da Fonseca R.N."/>
            <person name="Posnien N."/>
            <person name="Reuter R."/>
            <person name="Roth S."/>
            <person name="Savard J."/>
            <person name="Schinko J.B."/>
            <person name="Schmitt C."/>
            <person name="Schoppmeier M."/>
            <person name="Schroder R."/>
            <person name="Shippy T.D."/>
            <person name="Simonnet F."/>
            <person name="Marques-Souza H."/>
            <person name="Tautz D."/>
            <person name="Tomoyasu Y."/>
            <person name="Trauner J."/>
            <person name="Van der Zee M."/>
            <person name="Vervoort M."/>
            <person name="Wittkopp N."/>
            <person name="Wimmer E.A."/>
            <person name="Yang X."/>
            <person name="Jones A.K."/>
            <person name="Sattelle D.B."/>
            <person name="Ebert P.R."/>
            <person name="Nelson D."/>
            <person name="Scott J.G."/>
            <person name="Beeman R.W."/>
            <person name="Muthukrishnan S."/>
            <person name="Kramer K.J."/>
            <person name="Arakane Y."/>
            <person name="Beeman R.W."/>
            <person name="Zhu Q."/>
            <person name="Hogenkamp D."/>
            <person name="Dixit R."/>
            <person name="Oppert B."/>
            <person name="Jiang H."/>
            <person name="Zou Z."/>
            <person name="Marshall J."/>
            <person name="Elpidina E."/>
            <person name="Vinokurov K."/>
            <person name="Oppert C."/>
            <person name="Zou Z."/>
            <person name="Evans J."/>
            <person name="Lu Z."/>
            <person name="Zhao P."/>
            <person name="Sumathipala N."/>
            <person name="Altincicek B."/>
            <person name="Vilcinskas A."/>
            <person name="Williams M."/>
            <person name="Hultmark D."/>
            <person name="Hetru C."/>
            <person name="Jiang H."/>
            <person name="Grimmelikhuijzen C.J."/>
            <person name="Hauser F."/>
            <person name="Cazzamali G."/>
            <person name="Williamson M."/>
            <person name="Park Y."/>
            <person name="Li B."/>
            <person name="Tanaka Y."/>
            <person name="Predel R."/>
            <person name="Neupert S."/>
            <person name="Schachtner J."/>
            <person name="Verleyen P."/>
            <person name="Raible F."/>
            <person name="Bork P."/>
            <person name="Friedrich M."/>
            <person name="Walden K.K."/>
            <person name="Robertson H.M."/>
            <person name="Angeli S."/>
            <person name="Foret S."/>
            <person name="Bucher G."/>
            <person name="Schuetz S."/>
            <person name="Maleszka R."/>
            <person name="Wimmer E.A."/>
            <person name="Beeman R.W."/>
            <person name="Lorenzen M."/>
            <person name="Tomoyasu Y."/>
            <person name="Miller S.C."/>
            <person name="Grossmann D."/>
            <person name="Bucher G."/>
        </authorList>
    </citation>
    <scope>NUCLEOTIDE SEQUENCE [LARGE SCALE GENOMIC DNA]</scope>
    <source>
        <strain evidence="1 2">Georgia GA2</strain>
    </source>
</reference>
<accession>D6W773</accession>
<organism evidence="1 2">
    <name type="scientific">Tribolium castaneum</name>
    <name type="common">Red flour beetle</name>
    <dbReference type="NCBI Taxonomy" id="7070"/>
    <lineage>
        <taxon>Eukaryota</taxon>
        <taxon>Metazoa</taxon>
        <taxon>Ecdysozoa</taxon>
        <taxon>Arthropoda</taxon>
        <taxon>Hexapoda</taxon>
        <taxon>Insecta</taxon>
        <taxon>Pterygota</taxon>
        <taxon>Neoptera</taxon>
        <taxon>Endopterygota</taxon>
        <taxon>Coleoptera</taxon>
        <taxon>Polyphaga</taxon>
        <taxon>Cucujiformia</taxon>
        <taxon>Tenebrionidae</taxon>
        <taxon>Tenebrionidae incertae sedis</taxon>
        <taxon>Tribolium</taxon>
    </lineage>
</organism>
<dbReference type="HOGENOM" id="CLU_2349451_0_0_1"/>
<proteinExistence type="predicted"/>
<keyword evidence="2" id="KW-1185">Reference proteome</keyword>
<dbReference type="AlphaFoldDB" id="D6W773"/>
<evidence type="ECO:0000313" key="1">
    <source>
        <dbReference type="EMBL" id="EFA11521.1"/>
    </source>
</evidence>
<dbReference type="InParanoid" id="D6W773"/>